<protein>
    <submittedName>
        <fullName evidence="1">Uncharacterized protein</fullName>
    </submittedName>
</protein>
<dbReference type="Proteomes" id="UP001165960">
    <property type="component" value="Unassembled WGS sequence"/>
</dbReference>
<evidence type="ECO:0000313" key="2">
    <source>
        <dbReference type="Proteomes" id="UP001165960"/>
    </source>
</evidence>
<gene>
    <name evidence="1" type="ORF">DSO57_1016991</name>
</gene>
<comment type="caution">
    <text evidence="1">The sequence shown here is derived from an EMBL/GenBank/DDBJ whole genome shotgun (WGS) entry which is preliminary data.</text>
</comment>
<proteinExistence type="predicted"/>
<name>A0ACC2RJ91_9FUNG</name>
<dbReference type="EMBL" id="QTSX02007170">
    <property type="protein sequence ID" value="KAJ9050163.1"/>
    <property type="molecule type" value="Genomic_DNA"/>
</dbReference>
<evidence type="ECO:0000313" key="1">
    <source>
        <dbReference type="EMBL" id="KAJ9050163.1"/>
    </source>
</evidence>
<keyword evidence="2" id="KW-1185">Reference proteome</keyword>
<accession>A0ACC2RJ91</accession>
<reference evidence="1" key="1">
    <citation type="submission" date="2022-04" db="EMBL/GenBank/DDBJ databases">
        <title>Genome of the entomopathogenic fungus Entomophthora muscae.</title>
        <authorList>
            <person name="Elya C."/>
            <person name="Lovett B.R."/>
            <person name="Lee E."/>
            <person name="Macias A.M."/>
            <person name="Hajek A.E."/>
            <person name="De Bivort B.L."/>
            <person name="Kasson M.T."/>
            <person name="De Fine Licht H.H."/>
            <person name="Stajich J.E."/>
        </authorList>
    </citation>
    <scope>NUCLEOTIDE SEQUENCE</scope>
    <source>
        <strain evidence="1">Berkeley</strain>
    </source>
</reference>
<sequence>MYAINLMFLGFLIISSVQASCSQEIIAPYNPSRVFLPEMNDTKARHSCTLTVTPIRRFKTIHNQCLPASEQGKCTEWADGRFYQITGQHIEFNGSAMSWPDQARRNPRRWIVSETPTAPSVAIFQPGIDGAGIGGHSAVVEYRFAAGDFCTTNWNAPTAARLSLLRVRHKSGMVYITLRR</sequence>
<organism evidence="1 2">
    <name type="scientific">Entomophthora muscae</name>
    <dbReference type="NCBI Taxonomy" id="34485"/>
    <lineage>
        <taxon>Eukaryota</taxon>
        <taxon>Fungi</taxon>
        <taxon>Fungi incertae sedis</taxon>
        <taxon>Zoopagomycota</taxon>
        <taxon>Entomophthoromycotina</taxon>
        <taxon>Entomophthoromycetes</taxon>
        <taxon>Entomophthorales</taxon>
        <taxon>Entomophthoraceae</taxon>
        <taxon>Entomophthora</taxon>
    </lineage>
</organism>